<proteinExistence type="predicted"/>
<dbReference type="AlphaFoldDB" id="A0A833QRI8"/>
<reference evidence="2" key="1">
    <citation type="submission" date="2020-01" db="EMBL/GenBank/DDBJ databases">
        <title>Genome sequence of Kobresia littledalei, the first chromosome-level genome in the family Cyperaceae.</title>
        <authorList>
            <person name="Qu G."/>
        </authorList>
    </citation>
    <scope>NUCLEOTIDE SEQUENCE</scope>
    <source>
        <strain evidence="2">C.B.Clarke</strain>
        <tissue evidence="2">Leaf</tissue>
    </source>
</reference>
<accession>A0A833QRI8</accession>
<evidence type="ECO:0000256" key="1">
    <source>
        <dbReference type="SAM" id="MobiDB-lite"/>
    </source>
</evidence>
<gene>
    <name evidence="2" type="ORF">FCM35_KLT11606</name>
</gene>
<dbReference type="Proteomes" id="UP000623129">
    <property type="component" value="Unassembled WGS sequence"/>
</dbReference>
<evidence type="ECO:0000313" key="2">
    <source>
        <dbReference type="EMBL" id="KAF3324139.1"/>
    </source>
</evidence>
<protein>
    <recommendedName>
        <fullName evidence="4">DUF4283 domain-containing protein</fullName>
    </recommendedName>
</protein>
<organism evidence="2 3">
    <name type="scientific">Carex littledalei</name>
    <dbReference type="NCBI Taxonomy" id="544730"/>
    <lineage>
        <taxon>Eukaryota</taxon>
        <taxon>Viridiplantae</taxon>
        <taxon>Streptophyta</taxon>
        <taxon>Embryophyta</taxon>
        <taxon>Tracheophyta</taxon>
        <taxon>Spermatophyta</taxon>
        <taxon>Magnoliopsida</taxon>
        <taxon>Liliopsida</taxon>
        <taxon>Poales</taxon>
        <taxon>Cyperaceae</taxon>
        <taxon>Cyperoideae</taxon>
        <taxon>Cariceae</taxon>
        <taxon>Carex</taxon>
        <taxon>Carex subgen. Euthyceras</taxon>
    </lineage>
</organism>
<sequence>MKQKLALHKINSSSVVFFLDDAPGWGHIRIENALRKLVRYHNWMAACWDESRYLIEAPSPTWLEDTLNRGSVRLDNVILRVSPWDPCYAEGLRMIPCWVRIRGFSCKFWQWEDFEMVFSDFGATVLELDPGTFFKSERRFARLKLGVCDPMLLLATHWVLHRDPGGYLSRFDLIIELEHERNSGPSSWVRKTATVNPPKKPLNKPKGVKIDDSTAPAAPKRTTSNAPAGKGKGVVAQDNDETDSINLEYEFDVQGHKLSHWTKMGSRAEGSSQVSPVILQVEPSVSARAGADMGAEASRPTLGSPLRKDVQPPDSVPIPGATGTQRQRQVATQDVFSAMIEPMSTQPKLYQADQSHITQVDVHFPAANTLKHSLTVSATPLQLEELASKRRKGGTLRKHNSSGVAIPR</sequence>
<feature type="region of interest" description="Disordered" evidence="1">
    <location>
        <begin position="184"/>
        <end position="239"/>
    </location>
</feature>
<feature type="region of interest" description="Disordered" evidence="1">
    <location>
        <begin position="288"/>
        <end position="328"/>
    </location>
</feature>
<dbReference type="EMBL" id="SWLB01000022">
    <property type="protein sequence ID" value="KAF3324139.1"/>
    <property type="molecule type" value="Genomic_DNA"/>
</dbReference>
<evidence type="ECO:0000313" key="3">
    <source>
        <dbReference type="Proteomes" id="UP000623129"/>
    </source>
</evidence>
<feature type="region of interest" description="Disordered" evidence="1">
    <location>
        <begin position="388"/>
        <end position="408"/>
    </location>
</feature>
<evidence type="ECO:0008006" key="4">
    <source>
        <dbReference type="Google" id="ProtNLM"/>
    </source>
</evidence>
<keyword evidence="3" id="KW-1185">Reference proteome</keyword>
<feature type="compositionally biased region" description="Basic residues" evidence="1">
    <location>
        <begin position="389"/>
        <end position="400"/>
    </location>
</feature>
<comment type="caution">
    <text evidence="2">The sequence shown here is derived from an EMBL/GenBank/DDBJ whole genome shotgun (WGS) entry which is preliminary data.</text>
</comment>
<name>A0A833QRI8_9POAL</name>